<reference evidence="3" key="1">
    <citation type="submission" date="2023-06" db="EMBL/GenBank/DDBJ databases">
        <title>Identification and characterization of horizontal gene transfer across gut microbiota members of farm animals based on homology search.</title>
        <authorList>
            <person name="Zeman M."/>
            <person name="Kubasova T."/>
            <person name="Jahodarova E."/>
            <person name="Nykrynova M."/>
            <person name="Rychlik I."/>
        </authorList>
    </citation>
    <scope>NUCLEOTIDE SEQUENCE [LARGE SCALE GENOMIC DNA]</scope>
    <source>
        <strain evidence="3">ET341</strain>
    </source>
</reference>
<dbReference type="Pfam" id="PF01695">
    <property type="entry name" value="IstB_IS21"/>
    <property type="match status" value="1"/>
</dbReference>
<dbReference type="InterPro" id="IPR002611">
    <property type="entry name" value="IstB_ATP-bd"/>
</dbReference>
<dbReference type="SUPFAM" id="SSF52540">
    <property type="entry name" value="P-loop containing nucleoside triphosphate hydrolases"/>
    <property type="match status" value="1"/>
</dbReference>
<dbReference type="InterPro" id="IPR027417">
    <property type="entry name" value="P-loop_NTPase"/>
</dbReference>
<accession>A0ABT7UKT2</accession>
<dbReference type="Gene3D" id="3.40.50.300">
    <property type="entry name" value="P-loop containing nucleotide triphosphate hydrolases"/>
    <property type="match status" value="1"/>
</dbReference>
<dbReference type="GO" id="GO:0005524">
    <property type="term" value="F:ATP binding"/>
    <property type="evidence" value="ECO:0007669"/>
    <property type="project" value="UniProtKB-KW"/>
</dbReference>
<feature type="domain" description="IstB-like ATP-binding" evidence="1">
    <location>
        <begin position="3"/>
        <end position="126"/>
    </location>
</feature>
<evidence type="ECO:0000259" key="1">
    <source>
        <dbReference type="Pfam" id="PF01695"/>
    </source>
</evidence>
<dbReference type="Proteomes" id="UP001529275">
    <property type="component" value="Unassembled WGS sequence"/>
</dbReference>
<proteinExistence type="predicted"/>
<keyword evidence="2" id="KW-0547">Nucleotide-binding</keyword>
<sequence length="131" mass="14981">MSNALGVHACRSRKRVKYIRLPELLMDLETAKIQGTYRKIMKQLGKLDLLIIDEFLLSSVSETEVNSILEIMELRCNKKSTILCSQWTPEGWYQKLGGGPIADAILDRIINSSYKILLEGTSMREEYSKLK</sequence>
<keyword evidence="2" id="KW-0067">ATP-binding</keyword>
<evidence type="ECO:0000313" key="3">
    <source>
        <dbReference type="Proteomes" id="UP001529275"/>
    </source>
</evidence>
<protein>
    <submittedName>
        <fullName evidence="2">ATP-binding protein</fullName>
    </submittedName>
</protein>
<gene>
    <name evidence="2" type="ORF">QUV98_10535</name>
</gene>
<evidence type="ECO:0000313" key="2">
    <source>
        <dbReference type="EMBL" id="MDM8196753.1"/>
    </source>
</evidence>
<dbReference type="RefSeq" id="WP_289528199.1">
    <property type="nucleotide sequence ID" value="NZ_JAUDCK010000053.1"/>
</dbReference>
<dbReference type="EMBL" id="JAUDCK010000053">
    <property type="protein sequence ID" value="MDM8196753.1"/>
    <property type="molecule type" value="Genomic_DNA"/>
</dbReference>
<name>A0ABT7UKT2_9FIRM</name>
<keyword evidence="3" id="KW-1185">Reference proteome</keyword>
<comment type="caution">
    <text evidence="2">The sequence shown here is derived from an EMBL/GenBank/DDBJ whole genome shotgun (WGS) entry which is preliminary data.</text>
</comment>
<organism evidence="2 3">
    <name type="scientific">Massilimicrobiota timonensis</name>
    <dbReference type="NCBI Taxonomy" id="1776392"/>
    <lineage>
        <taxon>Bacteria</taxon>
        <taxon>Bacillati</taxon>
        <taxon>Bacillota</taxon>
        <taxon>Erysipelotrichia</taxon>
        <taxon>Erysipelotrichales</taxon>
        <taxon>Erysipelotrichaceae</taxon>
        <taxon>Massilimicrobiota</taxon>
    </lineage>
</organism>